<evidence type="ECO:0000256" key="5">
    <source>
        <dbReference type="PIRSR" id="PIRSR038994-1"/>
    </source>
</evidence>
<protein>
    <submittedName>
        <fullName evidence="8">N-acetylglucosamine-6-phosphate deacetylase</fullName>
    </submittedName>
</protein>
<reference evidence="9" key="1">
    <citation type="submission" date="2017-05" db="EMBL/GenBank/DDBJ databases">
        <title>Physiological properties and genetic analysis related to exopolysaccharide production of fresh-water unicellular cyanobacterium Aphanothece sacrum, Suizenji Nori, that has been cultured as a food source in Japan.</title>
        <authorList>
            <person name="Kanesaki Y."/>
            <person name="Yoshikawa S."/>
            <person name="Ohki K."/>
        </authorList>
    </citation>
    <scope>NUCLEOTIDE SEQUENCE [LARGE SCALE GENOMIC DNA]</scope>
    <source>
        <strain evidence="9">FPU1</strain>
    </source>
</reference>
<feature type="active site" description="Proton donor/acceptor" evidence="5">
    <location>
        <position position="286"/>
    </location>
</feature>
<evidence type="ECO:0000256" key="2">
    <source>
        <dbReference type="ARBA" id="ARBA00022723"/>
    </source>
</evidence>
<dbReference type="Gene3D" id="3.20.20.140">
    <property type="entry name" value="Metal-dependent hydrolases"/>
    <property type="match status" value="1"/>
</dbReference>
<feature type="binding site" evidence="6">
    <location>
        <position position="262"/>
    </location>
    <ligand>
        <name>substrate</name>
    </ligand>
</feature>
<dbReference type="GO" id="GO:0008448">
    <property type="term" value="F:N-acetylglucosamine-6-phosphate deacetylase activity"/>
    <property type="evidence" value="ECO:0007669"/>
    <property type="project" value="InterPro"/>
</dbReference>
<accession>A0A401IEI5</accession>
<proteinExistence type="inferred from homology"/>
<evidence type="ECO:0000313" key="8">
    <source>
        <dbReference type="EMBL" id="GBF79685.1"/>
    </source>
</evidence>
<keyword evidence="4" id="KW-0119">Carbohydrate metabolism</keyword>
<comment type="caution">
    <text evidence="8">The sequence shown here is derived from an EMBL/GenBank/DDBJ whole genome shotgun (WGS) entry which is preliminary data.</text>
</comment>
<evidence type="ECO:0000256" key="1">
    <source>
        <dbReference type="ARBA" id="ARBA00010716"/>
    </source>
</evidence>
<feature type="binding site" evidence="7">
    <location>
        <position position="206"/>
    </location>
    <ligand>
        <name>Zn(2+)</name>
        <dbReference type="ChEBI" id="CHEBI:29105"/>
    </ligand>
</feature>
<dbReference type="GO" id="GO:0006046">
    <property type="term" value="P:N-acetylglucosamine catabolic process"/>
    <property type="evidence" value="ECO:0007669"/>
    <property type="project" value="TreeGrafter"/>
</dbReference>
<dbReference type="InterPro" id="IPR003764">
    <property type="entry name" value="GlcNAc_6-P_deAcase"/>
</dbReference>
<keyword evidence="2 7" id="KW-0479">Metal-binding</keyword>
<feature type="binding site" evidence="7">
    <location>
        <position position="140"/>
    </location>
    <ligand>
        <name>Zn(2+)</name>
        <dbReference type="ChEBI" id="CHEBI:29105"/>
    </ligand>
</feature>
<gene>
    <name evidence="8" type="ORF">AsFPU1_1084</name>
</gene>
<dbReference type="PANTHER" id="PTHR11113">
    <property type="entry name" value="N-ACETYLGLUCOSAMINE-6-PHOSPHATE DEACETYLASE"/>
    <property type="match status" value="1"/>
</dbReference>
<dbReference type="Proteomes" id="UP000287247">
    <property type="component" value="Unassembled WGS sequence"/>
</dbReference>
<comment type="similarity">
    <text evidence="1 4">Belongs to the metallo-dependent hydrolases superfamily. NagA family.</text>
</comment>
<evidence type="ECO:0000256" key="6">
    <source>
        <dbReference type="PIRSR" id="PIRSR038994-2"/>
    </source>
</evidence>
<comment type="cofactor">
    <cofactor evidence="7">
        <name>a divalent metal cation</name>
        <dbReference type="ChEBI" id="CHEBI:60240"/>
    </cofactor>
    <text evidence="7">Binds 1 divalent metal cation per subunit.</text>
</comment>
<dbReference type="GO" id="GO:0046872">
    <property type="term" value="F:metal ion binding"/>
    <property type="evidence" value="ECO:0007669"/>
    <property type="project" value="UniProtKB-KW"/>
</dbReference>
<feature type="binding site" evidence="6">
    <location>
        <position position="238"/>
    </location>
    <ligand>
        <name>substrate</name>
    </ligand>
</feature>
<dbReference type="PANTHER" id="PTHR11113:SF14">
    <property type="entry name" value="N-ACETYLGLUCOSAMINE-6-PHOSPHATE DEACETYLASE"/>
    <property type="match status" value="1"/>
</dbReference>
<keyword evidence="9" id="KW-1185">Reference proteome</keyword>
<dbReference type="AlphaFoldDB" id="A0A401IEI5"/>
<evidence type="ECO:0000313" key="9">
    <source>
        <dbReference type="Proteomes" id="UP000287247"/>
    </source>
</evidence>
<sequence>MLKNIKIINAKIPGYKETQQISINEEGIIEKIELMSGIFSPEKTEILYDVRGDWLSLGGVDLQINGGLGLAFTNLREKHIPTLQKICQYLWEQGIDGFLPTLVTTSVDNIKRSLSVIDDFLAIQSQAKKETAKILGVHLEGPFLNHEKKGAHPAQYLLTPMKETVEWVLGEYGHLVKIMTLAPELDPSDEVISYLISQGIIVSLGHSQATAQEAKKAFKLGASMVTHAYNAMPPLHHRKPGLLGEAMINPKVYCGLIADGNHVSPTMIELLLRGSLYEAGVFLVSDALAPIGLEDGVYPWDDRQIEVKEGTARLADGTLAGTTLPLLVGVKNLVEWQICPIGIAIALGTESPRKALNLGGISPGQPAHLLRWHWEETTHQLTWKRLNSEWA</sequence>
<feature type="binding site" evidence="6">
    <location>
        <position position="151"/>
    </location>
    <ligand>
        <name>substrate</name>
    </ligand>
</feature>
<dbReference type="InterPro" id="IPR032466">
    <property type="entry name" value="Metal_Hydrolase"/>
</dbReference>
<feature type="binding site" evidence="7">
    <location>
        <position position="227"/>
    </location>
    <ligand>
        <name>Zn(2+)</name>
        <dbReference type="ChEBI" id="CHEBI:29105"/>
    </ligand>
</feature>
<dbReference type="RefSeq" id="WP_124978483.1">
    <property type="nucleotide sequence ID" value="NZ_BDQK01000003.1"/>
</dbReference>
<keyword evidence="3 4" id="KW-0378">Hydrolase</keyword>
<evidence type="ECO:0000256" key="3">
    <source>
        <dbReference type="ARBA" id="ARBA00022801"/>
    </source>
</evidence>
<dbReference type="CDD" id="cd00854">
    <property type="entry name" value="NagA"/>
    <property type="match status" value="1"/>
</dbReference>
<evidence type="ECO:0000256" key="7">
    <source>
        <dbReference type="PIRSR" id="PIRSR038994-3"/>
    </source>
</evidence>
<feature type="binding site" evidence="6">
    <location>
        <begin position="319"/>
        <end position="321"/>
    </location>
    <ligand>
        <name>substrate</name>
    </ligand>
</feature>
<organism evidence="8 9">
    <name type="scientific">Aphanothece sacrum FPU1</name>
    <dbReference type="NCBI Taxonomy" id="1920663"/>
    <lineage>
        <taxon>Bacteria</taxon>
        <taxon>Bacillati</taxon>
        <taxon>Cyanobacteriota</taxon>
        <taxon>Cyanophyceae</taxon>
        <taxon>Oscillatoriophycideae</taxon>
        <taxon>Chroococcales</taxon>
        <taxon>Aphanothecaceae</taxon>
        <taxon>Aphanothece</taxon>
    </lineage>
</organism>
<feature type="binding site" evidence="6">
    <location>
        <begin position="230"/>
        <end position="231"/>
    </location>
    <ligand>
        <name>substrate</name>
    </ligand>
</feature>
<dbReference type="SUPFAM" id="SSF51556">
    <property type="entry name" value="Metallo-dependent hydrolases"/>
    <property type="match status" value="1"/>
</dbReference>
<dbReference type="NCBIfam" id="TIGR00221">
    <property type="entry name" value="nagA"/>
    <property type="match status" value="1"/>
</dbReference>
<evidence type="ECO:0000256" key="4">
    <source>
        <dbReference type="PIRNR" id="PIRNR038994"/>
    </source>
</evidence>
<name>A0A401IEI5_APHSA</name>
<dbReference type="EMBL" id="BDQK01000003">
    <property type="protein sequence ID" value="GBF79685.1"/>
    <property type="molecule type" value="Genomic_DNA"/>
</dbReference>
<dbReference type="OrthoDB" id="9776488at2"/>
<dbReference type="PIRSF" id="PIRSF038994">
    <property type="entry name" value="NagA"/>
    <property type="match status" value="1"/>
</dbReference>